<dbReference type="SUPFAM" id="SSF51713">
    <property type="entry name" value="tRNA-guanine transglycosylase"/>
    <property type="match status" value="1"/>
</dbReference>
<keyword evidence="7" id="KW-1185">Reference proteome</keyword>
<dbReference type="InterPro" id="IPR050852">
    <property type="entry name" value="Queuine_tRNA-ribosyltrfase"/>
</dbReference>
<reference evidence="6 7" key="1">
    <citation type="journal article" date="2021" name="Cell">
        <title>Tracing the genetic footprints of vertebrate landing in non-teleost ray-finned fishes.</title>
        <authorList>
            <person name="Bi X."/>
            <person name="Wang K."/>
            <person name="Yang L."/>
            <person name="Pan H."/>
            <person name="Jiang H."/>
            <person name="Wei Q."/>
            <person name="Fang M."/>
            <person name="Yu H."/>
            <person name="Zhu C."/>
            <person name="Cai Y."/>
            <person name="He Y."/>
            <person name="Gan X."/>
            <person name="Zeng H."/>
            <person name="Yu D."/>
            <person name="Zhu Y."/>
            <person name="Jiang H."/>
            <person name="Qiu Q."/>
            <person name="Yang H."/>
            <person name="Zhang Y.E."/>
            <person name="Wang W."/>
            <person name="Zhu M."/>
            <person name="He S."/>
            <person name="Zhang G."/>
        </authorList>
    </citation>
    <scope>NUCLEOTIDE SEQUENCE [LARGE SCALE GENOMIC DNA]</scope>
    <source>
        <strain evidence="6">Bchr_013</strain>
    </source>
</reference>
<dbReference type="PANTHER" id="PTHR46064:SF1">
    <property type="entry name" value="QUEUINE TRNA-RIBOSYLTRANSFERASE ACCESSORY SUBUNIT 2"/>
    <property type="match status" value="1"/>
</dbReference>
<dbReference type="GO" id="GO:0008479">
    <property type="term" value="F:tRNA-guanosine(34) queuine transglycosylase activity"/>
    <property type="evidence" value="ECO:0007669"/>
    <property type="project" value="InterPro"/>
</dbReference>
<proteinExistence type="inferred from homology"/>
<dbReference type="OrthoDB" id="27601at2759"/>
<feature type="non-terminal residue" evidence="6">
    <location>
        <position position="1"/>
    </location>
</feature>
<dbReference type="Pfam" id="PF01702">
    <property type="entry name" value="TGT"/>
    <property type="match status" value="1"/>
</dbReference>
<organism evidence="6 7">
    <name type="scientific">Polypterus senegalus</name>
    <name type="common">Senegal bichir</name>
    <dbReference type="NCBI Taxonomy" id="55291"/>
    <lineage>
        <taxon>Eukaryota</taxon>
        <taxon>Metazoa</taxon>
        <taxon>Chordata</taxon>
        <taxon>Craniata</taxon>
        <taxon>Vertebrata</taxon>
        <taxon>Euteleostomi</taxon>
        <taxon>Actinopterygii</taxon>
        <taxon>Polypteriformes</taxon>
        <taxon>Polypteridae</taxon>
        <taxon>Polypterus</taxon>
    </lineage>
</organism>
<evidence type="ECO:0000259" key="5">
    <source>
        <dbReference type="Pfam" id="PF01702"/>
    </source>
</evidence>
<dbReference type="InterPro" id="IPR002616">
    <property type="entry name" value="tRNA_ribo_trans-like"/>
</dbReference>
<dbReference type="Gene3D" id="3.20.20.105">
    <property type="entry name" value="Queuine tRNA-ribosyltransferase-like"/>
    <property type="match status" value="1"/>
</dbReference>
<dbReference type="InterPro" id="IPR028592">
    <property type="entry name" value="QTRTD1"/>
</dbReference>
<protein>
    <submittedName>
        <fullName evidence="6">QTRT2 ribosyltransferase</fullName>
    </submittedName>
</protein>
<feature type="non-terminal residue" evidence="6">
    <location>
        <position position="416"/>
    </location>
</feature>
<dbReference type="GO" id="GO:0046872">
    <property type="term" value="F:metal ion binding"/>
    <property type="evidence" value="ECO:0007669"/>
    <property type="project" value="UniProtKB-KW"/>
</dbReference>
<sequence length="416" mass="46734">MKLDISKVVNGCRLGSIRHLGKNADQVLDVPGCILYTRSGAAPHLTQETLETIEKMPAVTQVTLSTLAEHQEVLEDYKAGAASFLGVPNSVLYCSLHDPASPFPTGFMTNKTVSVWGSGGRIEMTPSKFMALQEAVKPDWFQSMADGDTSGQHTSWKRVRKSVDRTIVFLDECLKLQKESPNLKNAQVFGVVEGADDLEERVRSAQETAKRPVAGFVLDGFQKHTMSKELRSKLISAVMAELPDDKPRLVQGIGRPDDVLDCVEAGVDLFESFFPYQVTERGCALSFNYSYQIDPETEVLRKNNAVNDEVTGERCTEDLEGQMTSFEMDLKDKRYCDDFTPLLHDCSCYCCRNHTRAYIHHLLITNELLSGVLLMIHNFHHYFGFFRSLRQALQDGHLDKLKQHLVGHRCLDPQKT</sequence>
<accession>A0A8X8BJL6</accession>
<keyword evidence="2" id="KW-0819">tRNA processing</keyword>
<dbReference type="RefSeq" id="XP_039600029.1">
    <property type="nucleotide sequence ID" value="XM_039744095.1"/>
</dbReference>
<dbReference type="EMBL" id="JAATIS010008602">
    <property type="protein sequence ID" value="KAG2457304.1"/>
    <property type="molecule type" value="Genomic_DNA"/>
</dbReference>
<evidence type="ECO:0000313" key="6">
    <source>
        <dbReference type="EMBL" id="KAG2457304.1"/>
    </source>
</evidence>
<dbReference type="RefSeq" id="XP_039600028.1">
    <property type="nucleotide sequence ID" value="XM_039744094.1"/>
</dbReference>
<dbReference type="PANTHER" id="PTHR46064">
    <property type="entry name" value="QUEUINE TRNA-RIBOSYLTRANSFERASE ACCESSORY SUBUNIT 2"/>
    <property type="match status" value="1"/>
</dbReference>
<evidence type="ECO:0000256" key="1">
    <source>
        <dbReference type="ARBA" id="ARBA00022490"/>
    </source>
</evidence>
<name>A0A8X8BJL6_POLSE</name>
<dbReference type="GO" id="GO:0006400">
    <property type="term" value="P:tRNA modification"/>
    <property type="evidence" value="ECO:0007669"/>
    <property type="project" value="InterPro"/>
</dbReference>
<dbReference type="Proteomes" id="UP000886611">
    <property type="component" value="Unassembled WGS sequence"/>
</dbReference>
<feature type="domain" description="tRNA-guanine(15) transglycosylase-like" evidence="5">
    <location>
        <begin position="13"/>
        <end position="406"/>
    </location>
</feature>
<keyword evidence="4" id="KW-0862">Zinc</keyword>
<evidence type="ECO:0000256" key="4">
    <source>
        <dbReference type="ARBA" id="ARBA00022833"/>
    </source>
</evidence>
<dbReference type="InterPro" id="IPR036511">
    <property type="entry name" value="TGT-like_sf"/>
</dbReference>
<keyword evidence="3" id="KW-0479">Metal-binding</keyword>
<evidence type="ECO:0000256" key="2">
    <source>
        <dbReference type="ARBA" id="ARBA00022694"/>
    </source>
</evidence>
<dbReference type="RefSeq" id="XP_039600027.1">
    <property type="nucleotide sequence ID" value="XM_039744093.1"/>
</dbReference>
<evidence type="ECO:0000256" key="3">
    <source>
        <dbReference type="ARBA" id="ARBA00022723"/>
    </source>
</evidence>
<gene>
    <name evidence="6" type="primary">Qtrt2</name>
    <name evidence="6" type="ORF">GTO96_0013017</name>
</gene>
<dbReference type="GeneID" id="120523111"/>
<dbReference type="NCBIfam" id="TIGR00449">
    <property type="entry name" value="tgt_general"/>
    <property type="match status" value="1"/>
</dbReference>
<evidence type="ECO:0000313" key="7">
    <source>
        <dbReference type="Proteomes" id="UP000886611"/>
    </source>
</evidence>
<comment type="caution">
    <text evidence="6">The sequence shown here is derived from an EMBL/GenBank/DDBJ whole genome shotgun (WGS) entry which is preliminary data.</text>
</comment>
<keyword evidence="1" id="KW-0963">Cytoplasm</keyword>
<dbReference type="HAMAP" id="MF_03043">
    <property type="entry name" value="QTRT2"/>
    <property type="match status" value="1"/>
</dbReference>
<dbReference type="AlphaFoldDB" id="A0A8X8BJL6"/>